<dbReference type="InterPro" id="IPR047057">
    <property type="entry name" value="MerR_fam"/>
</dbReference>
<dbReference type="SUPFAM" id="SSF46955">
    <property type="entry name" value="Putative DNA-binding domain"/>
    <property type="match status" value="1"/>
</dbReference>
<dbReference type="GO" id="GO:0003677">
    <property type="term" value="F:DNA binding"/>
    <property type="evidence" value="ECO:0007669"/>
    <property type="project" value="UniProtKB-KW"/>
</dbReference>
<dbReference type="SUPFAM" id="SSF89082">
    <property type="entry name" value="Antibiotic binding domain of TipA-like multidrug resistance regulators"/>
    <property type="match status" value="1"/>
</dbReference>
<dbReference type="EMBL" id="JAUSTQ010000001">
    <property type="protein sequence ID" value="MDQ0158188.1"/>
    <property type="molecule type" value="Genomic_DNA"/>
</dbReference>
<evidence type="ECO:0000256" key="4">
    <source>
        <dbReference type="ARBA" id="ARBA00023163"/>
    </source>
</evidence>
<evidence type="ECO:0000313" key="7">
    <source>
        <dbReference type="Proteomes" id="UP001224359"/>
    </source>
</evidence>
<evidence type="ECO:0000259" key="5">
    <source>
        <dbReference type="PROSITE" id="PS50937"/>
    </source>
</evidence>
<reference evidence="6 7" key="1">
    <citation type="submission" date="2023-07" db="EMBL/GenBank/DDBJ databases">
        <title>Genomic Encyclopedia of Type Strains, Phase IV (KMG-IV): sequencing the most valuable type-strain genomes for metagenomic binning, comparative biology and taxonomic classification.</title>
        <authorList>
            <person name="Goeker M."/>
        </authorList>
    </citation>
    <scope>NUCLEOTIDE SEQUENCE [LARGE SCALE GENOMIC DNA]</scope>
    <source>
        <strain evidence="6 7">DSM 16460</strain>
    </source>
</reference>
<dbReference type="Pfam" id="PF07739">
    <property type="entry name" value="TipAS"/>
    <property type="match status" value="1"/>
</dbReference>
<dbReference type="PANTHER" id="PTHR30204:SF90">
    <property type="entry name" value="HTH-TYPE TRANSCRIPTIONAL ACTIVATOR MTA"/>
    <property type="match status" value="1"/>
</dbReference>
<keyword evidence="1" id="KW-0805">Transcription regulation</keyword>
<dbReference type="Gene3D" id="1.10.490.50">
    <property type="entry name" value="Antibiotic binding domain of TipA-like multidrug resistance regulators"/>
    <property type="match status" value="1"/>
</dbReference>
<gene>
    <name evidence="6" type="ORF">J2S77_000138</name>
</gene>
<dbReference type="Pfam" id="PF13411">
    <property type="entry name" value="MerR_1"/>
    <property type="match status" value="1"/>
</dbReference>
<comment type="caution">
    <text evidence="6">The sequence shown here is derived from an EMBL/GenBank/DDBJ whole genome shotgun (WGS) entry which is preliminary data.</text>
</comment>
<dbReference type="SMART" id="SM00422">
    <property type="entry name" value="HTH_MERR"/>
    <property type="match status" value="1"/>
</dbReference>
<dbReference type="InterPro" id="IPR000551">
    <property type="entry name" value="MerR-type_HTH_dom"/>
</dbReference>
<dbReference type="PANTHER" id="PTHR30204">
    <property type="entry name" value="REDOX-CYCLING DRUG-SENSING TRANSCRIPTIONAL ACTIVATOR SOXR"/>
    <property type="match status" value="1"/>
</dbReference>
<dbReference type="Proteomes" id="UP001224359">
    <property type="component" value="Unassembled WGS sequence"/>
</dbReference>
<accession>A0ABT9VB49</accession>
<keyword evidence="4" id="KW-0804">Transcription</keyword>
<evidence type="ECO:0000256" key="1">
    <source>
        <dbReference type="ARBA" id="ARBA00023015"/>
    </source>
</evidence>
<sequence length="245" mass="28483">MKVQDVAQLVGISVRTLHHYDEIGLLTPEKDPDTGYRDYHDEDLTVLQHILFFKTLGFSLQDIKEIIHNPDYDQLEALKLHRKMLIDKRDQLNQMLETVDETIRAQEGGVSMANEEKFKGFDFSHNPYEAEARERWGDAKVDEAQANAMQMGEDKQEQMNEIYRELAAIRLEDPASKIAQDGIKEWYDFLNNYFTTYTPDMFKGLGMMYVQDERFQKNIDQFGDGLAQFMSEAMAVFADRKNSEA</sequence>
<evidence type="ECO:0000313" key="6">
    <source>
        <dbReference type="EMBL" id="MDQ0158188.1"/>
    </source>
</evidence>
<keyword evidence="2 6" id="KW-0238">DNA-binding</keyword>
<dbReference type="CDD" id="cd01106">
    <property type="entry name" value="HTH_TipAL-Mta"/>
    <property type="match status" value="1"/>
</dbReference>
<keyword evidence="7" id="KW-1185">Reference proteome</keyword>
<organism evidence="6 7">
    <name type="scientific">Alkalibacillus salilacus</name>
    <dbReference type="NCBI Taxonomy" id="284582"/>
    <lineage>
        <taxon>Bacteria</taxon>
        <taxon>Bacillati</taxon>
        <taxon>Bacillota</taxon>
        <taxon>Bacilli</taxon>
        <taxon>Bacillales</taxon>
        <taxon>Bacillaceae</taxon>
        <taxon>Alkalibacillus</taxon>
    </lineage>
</organism>
<name>A0ABT9VB49_9BACI</name>
<dbReference type="PROSITE" id="PS50937">
    <property type="entry name" value="HTH_MERR_2"/>
    <property type="match status" value="1"/>
</dbReference>
<proteinExistence type="predicted"/>
<evidence type="ECO:0000256" key="3">
    <source>
        <dbReference type="ARBA" id="ARBA00023159"/>
    </source>
</evidence>
<feature type="domain" description="HTH merR-type" evidence="5">
    <location>
        <begin position="1"/>
        <end position="69"/>
    </location>
</feature>
<protein>
    <submittedName>
        <fullName evidence="6">DNA-binding transcriptional MerR regulator</fullName>
    </submittedName>
</protein>
<dbReference type="InterPro" id="IPR012925">
    <property type="entry name" value="TipAS_dom"/>
</dbReference>
<dbReference type="InterPro" id="IPR009061">
    <property type="entry name" value="DNA-bd_dom_put_sf"/>
</dbReference>
<evidence type="ECO:0000256" key="2">
    <source>
        <dbReference type="ARBA" id="ARBA00023125"/>
    </source>
</evidence>
<dbReference type="InterPro" id="IPR036244">
    <property type="entry name" value="TipA-like_antibiotic-bd"/>
</dbReference>
<dbReference type="Gene3D" id="1.10.1660.10">
    <property type="match status" value="1"/>
</dbReference>
<keyword evidence="3" id="KW-0010">Activator</keyword>